<reference evidence="1 2" key="1">
    <citation type="submission" date="2018-07" db="EMBL/GenBank/DDBJ databases">
        <title>Complete genome sequence of Psychrobacillus sp. PB01, isolated from iceberg, and comparative genome analysis of Psychrobacillus strains.</title>
        <authorList>
            <person name="Lee P.C."/>
        </authorList>
    </citation>
    <scope>NUCLEOTIDE SEQUENCE [LARGE SCALE GENOMIC DNA]</scope>
    <source>
        <strain evidence="1 2">PB01</strain>
    </source>
</reference>
<evidence type="ECO:0008006" key="3">
    <source>
        <dbReference type="Google" id="ProtNLM"/>
    </source>
</evidence>
<organism evidence="1 2">
    <name type="scientific">Psychrobacillus glaciei</name>
    <dbReference type="NCBI Taxonomy" id="2283160"/>
    <lineage>
        <taxon>Bacteria</taxon>
        <taxon>Bacillati</taxon>
        <taxon>Bacillota</taxon>
        <taxon>Bacilli</taxon>
        <taxon>Bacillales</taxon>
        <taxon>Bacillaceae</taxon>
        <taxon>Psychrobacillus</taxon>
    </lineage>
</organism>
<accession>A0A5J6SJI2</accession>
<dbReference type="PANTHER" id="PTHR41317:SF1">
    <property type="entry name" value="PD-(D_E)XK NUCLEASE FAMILY TRANSPOSASE"/>
    <property type="match status" value="1"/>
</dbReference>
<evidence type="ECO:0000313" key="1">
    <source>
        <dbReference type="EMBL" id="QFF97978.1"/>
    </source>
</evidence>
<dbReference type="Proteomes" id="UP000325517">
    <property type="component" value="Chromosome"/>
</dbReference>
<dbReference type="EMBL" id="CP031223">
    <property type="protein sequence ID" value="QFF97978.1"/>
    <property type="molecule type" value="Genomic_DNA"/>
</dbReference>
<dbReference type="OrthoDB" id="1097360at2"/>
<dbReference type="PANTHER" id="PTHR41317">
    <property type="entry name" value="PD-(D_E)XK NUCLEASE FAMILY TRANSPOSASE"/>
    <property type="match status" value="1"/>
</dbReference>
<evidence type="ECO:0000313" key="2">
    <source>
        <dbReference type="Proteomes" id="UP000325517"/>
    </source>
</evidence>
<protein>
    <recommendedName>
        <fullName evidence="3">Transposase</fullName>
    </recommendedName>
</protein>
<gene>
    <name evidence="1" type="ORF">PB01_03625</name>
</gene>
<proteinExistence type="predicted"/>
<dbReference type="KEGG" id="psyo:PB01_03625"/>
<dbReference type="Pfam" id="PF12784">
    <property type="entry name" value="PDDEXK_2"/>
    <property type="match status" value="1"/>
</dbReference>
<name>A0A5J6SJI2_9BACI</name>
<sequence>MKLVYSVKEDEEQYCARKVHPKGFKPVLLNGLLDLKVDYAFKQLFGSEKNKEITIVFLNSILKRTGADGIKDIKFENTEMGREYEEDKLSMLDILEEGIEKGIENGISKVIMNMSKNGAFLETISQLTVIPIEQIEGLINFMS</sequence>
<dbReference type="AlphaFoldDB" id="A0A5J6SJI2"/>
<dbReference type="RefSeq" id="WP_151698925.1">
    <property type="nucleotide sequence ID" value="NZ_CP031223.1"/>
</dbReference>
<keyword evidence="2" id="KW-1185">Reference proteome</keyword>